<dbReference type="RefSeq" id="WP_079644352.1">
    <property type="nucleotide sequence ID" value="NZ_FUZF01000015.1"/>
</dbReference>
<accession>A0A1T5F9M7</accession>
<evidence type="ECO:0000313" key="3">
    <source>
        <dbReference type="Proteomes" id="UP000190150"/>
    </source>
</evidence>
<keyword evidence="1" id="KW-0732">Signal</keyword>
<protein>
    <recommendedName>
        <fullName evidence="4">Outer membrane protein beta-barrel domain-containing protein</fullName>
    </recommendedName>
</protein>
<feature type="signal peptide" evidence="1">
    <location>
        <begin position="1"/>
        <end position="18"/>
    </location>
</feature>
<feature type="chain" id="PRO_5012143013" description="Outer membrane protein beta-barrel domain-containing protein" evidence="1">
    <location>
        <begin position="19"/>
        <end position="192"/>
    </location>
</feature>
<reference evidence="3" key="1">
    <citation type="submission" date="2017-02" db="EMBL/GenBank/DDBJ databases">
        <authorList>
            <person name="Varghese N."/>
            <person name="Submissions S."/>
        </authorList>
    </citation>
    <scope>NUCLEOTIDE SEQUENCE [LARGE SCALE GENOMIC DNA]</scope>
    <source>
        <strain evidence="3">DSM 24091</strain>
    </source>
</reference>
<name>A0A1T5F9M7_9SPHI</name>
<proteinExistence type="predicted"/>
<sequence length="192" mass="22233">MRLILILLLTSLQLNLWASSSDSTKNLLSKLVPNDIVLQFAGNIGMFSTGVRYQSPKQHWKGTILYGFVPVRYADDPIHSVTIKGQYSTLHKDYTPHLQVEWLNVGLWYNYAFGRKYFSKLPHYYDSGYYYFPTAINIGLIIGSEVKYKNWGIYYELGTTDKRVINYAKSAKAISFREIWNIGIGIVYRLKH</sequence>
<evidence type="ECO:0000313" key="2">
    <source>
        <dbReference type="EMBL" id="SKB92856.1"/>
    </source>
</evidence>
<keyword evidence="3" id="KW-1185">Reference proteome</keyword>
<evidence type="ECO:0000256" key="1">
    <source>
        <dbReference type="SAM" id="SignalP"/>
    </source>
</evidence>
<evidence type="ECO:0008006" key="4">
    <source>
        <dbReference type="Google" id="ProtNLM"/>
    </source>
</evidence>
<dbReference type="OrthoDB" id="5381546at2"/>
<organism evidence="2 3">
    <name type="scientific">Sphingobacterium nematocida</name>
    <dbReference type="NCBI Taxonomy" id="1513896"/>
    <lineage>
        <taxon>Bacteria</taxon>
        <taxon>Pseudomonadati</taxon>
        <taxon>Bacteroidota</taxon>
        <taxon>Sphingobacteriia</taxon>
        <taxon>Sphingobacteriales</taxon>
        <taxon>Sphingobacteriaceae</taxon>
        <taxon>Sphingobacterium</taxon>
    </lineage>
</organism>
<dbReference type="Proteomes" id="UP000190150">
    <property type="component" value="Unassembled WGS sequence"/>
</dbReference>
<dbReference type="STRING" id="1513896.SAMN05660841_03087"/>
<dbReference type="EMBL" id="FUZF01000015">
    <property type="protein sequence ID" value="SKB92856.1"/>
    <property type="molecule type" value="Genomic_DNA"/>
</dbReference>
<gene>
    <name evidence="2" type="ORF">SAMN05660841_03087</name>
</gene>
<dbReference type="AlphaFoldDB" id="A0A1T5F9M7"/>